<dbReference type="EMBL" id="BART01030051">
    <property type="protein sequence ID" value="GAH13639.1"/>
    <property type="molecule type" value="Genomic_DNA"/>
</dbReference>
<protein>
    <submittedName>
        <fullName evidence="1">Uncharacterized protein</fullName>
    </submittedName>
</protein>
<proteinExistence type="predicted"/>
<organism evidence="1">
    <name type="scientific">marine sediment metagenome</name>
    <dbReference type="NCBI Taxonomy" id="412755"/>
    <lineage>
        <taxon>unclassified sequences</taxon>
        <taxon>metagenomes</taxon>
        <taxon>ecological metagenomes</taxon>
    </lineage>
</organism>
<feature type="non-terminal residue" evidence="1">
    <location>
        <position position="87"/>
    </location>
</feature>
<name>X1E8Z7_9ZZZZ</name>
<sequence length="87" mass="10129">MRKFIHKELASGKWFKLSLAEQLANIGSEVSRACKWQGKDENIFWGAVVRTLELFDLTLMDSRWRGRLREIARVREVFCDAITGGRE</sequence>
<dbReference type="AlphaFoldDB" id="X1E8Z7"/>
<accession>X1E8Z7</accession>
<gene>
    <name evidence="1" type="ORF">S01H4_52569</name>
</gene>
<comment type="caution">
    <text evidence="1">The sequence shown here is derived from an EMBL/GenBank/DDBJ whole genome shotgun (WGS) entry which is preliminary data.</text>
</comment>
<reference evidence="1" key="1">
    <citation type="journal article" date="2014" name="Front. Microbiol.">
        <title>High frequency of phylogenetically diverse reductive dehalogenase-homologous genes in deep subseafloor sedimentary metagenomes.</title>
        <authorList>
            <person name="Kawai M."/>
            <person name="Futagami T."/>
            <person name="Toyoda A."/>
            <person name="Takaki Y."/>
            <person name="Nishi S."/>
            <person name="Hori S."/>
            <person name="Arai W."/>
            <person name="Tsubouchi T."/>
            <person name="Morono Y."/>
            <person name="Uchiyama I."/>
            <person name="Ito T."/>
            <person name="Fujiyama A."/>
            <person name="Inagaki F."/>
            <person name="Takami H."/>
        </authorList>
    </citation>
    <scope>NUCLEOTIDE SEQUENCE</scope>
    <source>
        <strain evidence="1">Expedition CK06-06</strain>
    </source>
</reference>
<evidence type="ECO:0000313" key="1">
    <source>
        <dbReference type="EMBL" id="GAH13639.1"/>
    </source>
</evidence>